<dbReference type="InterPro" id="IPR004013">
    <property type="entry name" value="PHP_dom"/>
</dbReference>
<dbReference type="RefSeq" id="WP_184653046.1">
    <property type="nucleotide sequence ID" value="NZ_JACHFR010000003.1"/>
</dbReference>
<dbReference type="InterPro" id="IPR052018">
    <property type="entry name" value="PHP_domain"/>
</dbReference>
<dbReference type="Proteomes" id="UP000578697">
    <property type="component" value="Unassembled WGS sequence"/>
</dbReference>
<protein>
    <recommendedName>
        <fullName evidence="1">Polymerase/histidinol phosphatase N-terminal domain-containing protein</fullName>
    </recommendedName>
</protein>
<dbReference type="CDD" id="cd07438">
    <property type="entry name" value="PHP_HisPPase_AMP"/>
    <property type="match status" value="1"/>
</dbReference>
<dbReference type="GO" id="GO:0004534">
    <property type="term" value="F:5'-3' RNA exonuclease activity"/>
    <property type="evidence" value="ECO:0007669"/>
    <property type="project" value="TreeGrafter"/>
</dbReference>
<keyword evidence="3" id="KW-1185">Reference proteome</keyword>
<dbReference type="EMBL" id="JACHFR010000003">
    <property type="protein sequence ID" value="MBB5219625.1"/>
    <property type="molecule type" value="Genomic_DNA"/>
</dbReference>
<dbReference type="SMART" id="SM00481">
    <property type="entry name" value="POLIIIAc"/>
    <property type="match status" value="1"/>
</dbReference>
<evidence type="ECO:0000313" key="3">
    <source>
        <dbReference type="Proteomes" id="UP000578697"/>
    </source>
</evidence>
<dbReference type="SUPFAM" id="SSF89550">
    <property type="entry name" value="PHP domain-like"/>
    <property type="match status" value="1"/>
</dbReference>
<dbReference type="Gene3D" id="1.10.150.650">
    <property type="match status" value="1"/>
</dbReference>
<evidence type="ECO:0000313" key="2">
    <source>
        <dbReference type="EMBL" id="MBB5219625.1"/>
    </source>
</evidence>
<dbReference type="Pfam" id="PF02811">
    <property type="entry name" value="PHP"/>
    <property type="match status" value="1"/>
</dbReference>
<dbReference type="PANTHER" id="PTHR42924:SF3">
    <property type="entry name" value="POLYMERASE_HISTIDINOL PHOSPHATASE N-TERMINAL DOMAIN-CONTAINING PROTEIN"/>
    <property type="match status" value="1"/>
</dbReference>
<dbReference type="InterPro" id="IPR016195">
    <property type="entry name" value="Pol/histidinol_Pase-like"/>
</dbReference>
<sequence>MIDLHTHSTASDGTKTPSELIRYAVSKGISVLALTDHDTTAGLEEASREAGLVREEGTDFTFIPGIELNIQWPTGEFHLLGLGIKSPSAKLKEIEKFLEEERLSRNIKMAEKLRAQGAQITVEEVMQNFNTAMIGRPHFADCMVKKGIVKNRQEAFDRYFAKGRPCYTERTGADLEESCIAIKESGGIPVQAHPMSMYISWGKMDETIKRIRNCGVQGLEAWHPGVRVAEAERLEKIAGVLGMIVTAGSDFHGEKVRADRMIGHTAGKRIIEDRFYTENLKPALEQSDFSRFI</sequence>
<proteinExistence type="predicted"/>
<dbReference type="GO" id="GO:0035312">
    <property type="term" value="F:5'-3' DNA exonuclease activity"/>
    <property type="evidence" value="ECO:0007669"/>
    <property type="project" value="TreeGrafter"/>
</dbReference>
<reference evidence="2 3" key="1">
    <citation type="submission" date="2020-08" db="EMBL/GenBank/DDBJ databases">
        <title>Genomic Encyclopedia of Type Strains, Phase IV (KMG-IV): sequencing the most valuable type-strain genomes for metagenomic binning, comparative biology and taxonomic classification.</title>
        <authorList>
            <person name="Goeker M."/>
        </authorList>
    </citation>
    <scope>NUCLEOTIDE SEQUENCE [LARGE SCALE GENOMIC DNA]</scope>
    <source>
        <strain evidence="2 3">DSM 103679</strain>
    </source>
</reference>
<dbReference type="PANTHER" id="PTHR42924">
    <property type="entry name" value="EXONUCLEASE"/>
    <property type="match status" value="1"/>
</dbReference>
<feature type="domain" description="Polymerase/histidinol phosphatase N-terminal" evidence="1">
    <location>
        <begin position="2"/>
        <end position="72"/>
    </location>
</feature>
<dbReference type="InterPro" id="IPR003141">
    <property type="entry name" value="Pol/His_phosphatase_N"/>
</dbReference>
<organism evidence="2 3">
    <name type="scientific">Treponema rectale</name>
    <dbReference type="NCBI Taxonomy" id="744512"/>
    <lineage>
        <taxon>Bacteria</taxon>
        <taxon>Pseudomonadati</taxon>
        <taxon>Spirochaetota</taxon>
        <taxon>Spirochaetia</taxon>
        <taxon>Spirochaetales</taxon>
        <taxon>Treponemataceae</taxon>
        <taxon>Treponema</taxon>
    </lineage>
</organism>
<gene>
    <name evidence="2" type="ORF">HNP77_002007</name>
</gene>
<dbReference type="Gene3D" id="3.20.20.140">
    <property type="entry name" value="Metal-dependent hydrolases"/>
    <property type="match status" value="1"/>
</dbReference>
<name>A0A840SFX7_9SPIR</name>
<evidence type="ECO:0000259" key="1">
    <source>
        <dbReference type="SMART" id="SM00481"/>
    </source>
</evidence>
<accession>A0A840SFX7</accession>
<dbReference type="AlphaFoldDB" id="A0A840SFX7"/>
<comment type="caution">
    <text evidence="2">The sequence shown here is derived from an EMBL/GenBank/DDBJ whole genome shotgun (WGS) entry which is preliminary data.</text>
</comment>